<dbReference type="RefSeq" id="WP_378280224.1">
    <property type="nucleotide sequence ID" value="NZ_JBHSON010000004.1"/>
</dbReference>
<dbReference type="Proteomes" id="UP001596074">
    <property type="component" value="Unassembled WGS sequence"/>
</dbReference>
<comment type="caution">
    <text evidence="2">The sequence shown here is derived from an EMBL/GenBank/DDBJ whole genome shotgun (WGS) entry which is preliminary data.</text>
</comment>
<accession>A0ABW0ZNB6</accession>
<keyword evidence="3" id="KW-1185">Reference proteome</keyword>
<feature type="compositionally biased region" description="Low complexity" evidence="1">
    <location>
        <begin position="135"/>
        <end position="144"/>
    </location>
</feature>
<protein>
    <submittedName>
        <fullName evidence="2">Uncharacterized protein</fullName>
    </submittedName>
</protein>
<dbReference type="EMBL" id="JBHSON010000004">
    <property type="protein sequence ID" value="MFC5744769.1"/>
    <property type="molecule type" value="Genomic_DNA"/>
</dbReference>
<name>A0ABW0ZNB6_9ACTN</name>
<reference evidence="3" key="1">
    <citation type="journal article" date="2019" name="Int. J. Syst. Evol. Microbiol.">
        <title>The Global Catalogue of Microorganisms (GCM) 10K type strain sequencing project: providing services to taxonomists for standard genome sequencing and annotation.</title>
        <authorList>
            <consortium name="The Broad Institute Genomics Platform"/>
            <consortium name="The Broad Institute Genome Sequencing Center for Infectious Disease"/>
            <person name="Wu L."/>
            <person name="Ma J."/>
        </authorList>
    </citation>
    <scope>NUCLEOTIDE SEQUENCE [LARGE SCALE GENOMIC DNA]</scope>
    <source>
        <strain evidence="3">KCTC 42087</strain>
    </source>
</reference>
<sequence>MTIIPDPKRAAYAQGLRDLADFLEAQPEVPLPSYPRVGPLLWGDDEDKRAEVERIASLLGVTPRKEASQHLASRYFGPVVYEVVAITAEEMERHRALHSYRDNVQPEPPALAEEPADAELVEADAELVEADAEAAAEASVSPVSYDADEVVEGGGQHG</sequence>
<gene>
    <name evidence="2" type="ORF">ACFPZN_03990</name>
</gene>
<organism evidence="2 3">
    <name type="scientific">Actinomadura rugatobispora</name>
    <dbReference type="NCBI Taxonomy" id="1994"/>
    <lineage>
        <taxon>Bacteria</taxon>
        <taxon>Bacillati</taxon>
        <taxon>Actinomycetota</taxon>
        <taxon>Actinomycetes</taxon>
        <taxon>Streptosporangiales</taxon>
        <taxon>Thermomonosporaceae</taxon>
        <taxon>Actinomadura</taxon>
    </lineage>
</organism>
<feature type="region of interest" description="Disordered" evidence="1">
    <location>
        <begin position="130"/>
        <end position="158"/>
    </location>
</feature>
<proteinExistence type="predicted"/>
<evidence type="ECO:0000313" key="2">
    <source>
        <dbReference type="EMBL" id="MFC5744769.1"/>
    </source>
</evidence>
<evidence type="ECO:0000256" key="1">
    <source>
        <dbReference type="SAM" id="MobiDB-lite"/>
    </source>
</evidence>
<evidence type="ECO:0000313" key="3">
    <source>
        <dbReference type="Proteomes" id="UP001596074"/>
    </source>
</evidence>